<evidence type="ECO:0000256" key="1">
    <source>
        <dbReference type="ARBA" id="ARBA00004651"/>
    </source>
</evidence>
<feature type="transmembrane region" description="Helical" evidence="7">
    <location>
        <begin position="247"/>
        <end position="270"/>
    </location>
</feature>
<feature type="transmembrane region" description="Helical" evidence="7">
    <location>
        <begin position="57"/>
        <end position="79"/>
    </location>
</feature>
<dbReference type="InterPro" id="IPR003439">
    <property type="entry name" value="ABC_transporter-like_ATP-bd"/>
</dbReference>
<dbReference type="PANTHER" id="PTHR24221">
    <property type="entry name" value="ATP-BINDING CASSETTE SUB-FAMILY B"/>
    <property type="match status" value="1"/>
</dbReference>
<dbReference type="AlphaFoldDB" id="A0A8J4DXT8"/>
<comment type="subcellular location">
    <subcellularLocation>
        <location evidence="1">Cell membrane</location>
        <topology evidence="1">Multi-pass membrane protein</topology>
    </subcellularLocation>
</comment>
<dbReference type="GO" id="GO:0140359">
    <property type="term" value="F:ABC-type transporter activity"/>
    <property type="evidence" value="ECO:0007669"/>
    <property type="project" value="InterPro"/>
</dbReference>
<feature type="domain" description="ABC transporter" evidence="8">
    <location>
        <begin position="342"/>
        <end position="588"/>
    </location>
</feature>
<evidence type="ECO:0000256" key="2">
    <source>
        <dbReference type="ARBA" id="ARBA00022692"/>
    </source>
</evidence>
<dbReference type="PROSITE" id="PS50929">
    <property type="entry name" value="ABC_TM1F"/>
    <property type="match status" value="1"/>
</dbReference>
<proteinExistence type="predicted"/>
<keyword evidence="2 7" id="KW-0812">Transmembrane</keyword>
<dbReference type="SUPFAM" id="SSF52540">
    <property type="entry name" value="P-loop containing nucleoside triphosphate hydrolases"/>
    <property type="match status" value="1"/>
</dbReference>
<accession>A0A8J4DXT8</accession>
<dbReference type="Proteomes" id="UP000612585">
    <property type="component" value="Unassembled WGS sequence"/>
</dbReference>
<dbReference type="GO" id="GO:0016887">
    <property type="term" value="F:ATP hydrolysis activity"/>
    <property type="evidence" value="ECO:0007669"/>
    <property type="project" value="InterPro"/>
</dbReference>
<dbReference type="GO" id="GO:0034040">
    <property type="term" value="F:ATPase-coupled lipid transmembrane transporter activity"/>
    <property type="evidence" value="ECO:0007669"/>
    <property type="project" value="TreeGrafter"/>
</dbReference>
<evidence type="ECO:0000259" key="8">
    <source>
        <dbReference type="PROSITE" id="PS50893"/>
    </source>
</evidence>
<dbReference type="InterPro" id="IPR036640">
    <property type="entry name" value="ABC1_TM_sf"/>
</dbReference>
<sequence length="601" mass="64244">MDSVRRQAAAFALAWRARPAMLMTHVAVSLAGAAVPVVVAWLTKLALDGVMAGTDWRHLAVVAGGLAAAGLLAAVTPLVDRYLMAELGRGIELLTLDRLYGAVSRFVGLGRFENPAFHDRLRMARDVGRTAAIDLVTSAVEVVRAGITGVGLVAALVVLSPPMAVVVLATAVPALFAERWLARRRATMQWEISPAVRRELFYAGLLTDVRSAKEIRAFGIGSFLRERMLAERTTANRAHRRADLREVLTQGGLALLLALVSGGGLVWAIGAAVRGELTVGDVSMVVLAVAGTQQAVAQVVSAYALAKESTLLFGHYLDVTGAGPELTLAPEPVPCPPLRTGIEFRNVWFRYSDDHPWILSGLDLTIRHGGATALVGLNGAGKSTIVKLLCRFYDPTRGEIRWDGVDLRAMSPEDLRSRIGTVFQDFMEYDLTAAENIGLGDIGALAIRGRLEDAGRLAGVHDTLAALPAGYGTMLSRMFAGTADTTGVMLSTGQWQRLALARALLRGERDLMVLDEPSSGLDAQAEYEVHTTLRALRDGRTSVLVSHRMGTIRDADTIAVIADGGVAEIGDHAHLLALDGRYAQLFAAQAQGYREEPVDAS</sequence>
<dbReference type="Gene3D" id="1.20.1560.10">
    <property type="entry name" value="ABC transporter type 1, transmembrane domain"/>
    <property type="match status" value="1"/>
</dbReference>
<feature type="transmembrane region" description="Helical" evidence="7">
    <location>
        <begin position="163"/>
        <end position="182"/>
    </location>
</feature>
<protein>
    <submittedName>
        <fullName evidence="10">Multidrug ABC transporter permease</fullName>
    </submittedName>
</protein>
<evidence type="ECO:0000256" key="7">
    <source>
        <dbReference type="SAM" id="Phobius"/>
    </source>
</evidence>
<evidence type="ECO:0000313" key="10">
    <source>
        <dbReference type="EMBL" id="GIJ54249.1"/>
    </source>
</evidence>
<dbReference type="InterPro" id="IPR011527">
    <property type="entry name" value="ABC1_TM_dom"/>
</dbReference>
<dbReference type="InterPro" id="IPR039421">
    <property type="entry name" value="Type_1_exporter"/>
</dbReference>
<dbReference type="GO" id="GO:0005524">
    <property type="term" value="F:ATP binding"/>
    <property type="evidence" value="ECO:0007669"/>
    <property type="project" value="UniProtKB-KW"/>
</dbReference>
<name>A0A8J4DXT8_9ACTN</name>
<dbReference type="InterPro" id="IPR003593">
    <property type="entry name" value="AAA+_ATPase"/>
</dbReference>
<dbReference type="EMBL" id="BOPG01000011">
    <property type="protein sequence ID" value="GIJ54249.1"/>
    <property type="molecule type" value="Genomic_DNA"/>
</dbReference>
<dbReference type="Pfam" id="PF00664">
    <property type="entry name" value="ABC_membrane"/>
    <property type="match status" value="1"/>
</dbReference>
<keyword evidence="4" id="KW-0067">ATP-binding</keyword>
<evidence type="ECO:0000313" key="11">
    <source>
        <dbReference type="Proteomes" id="UP000612585"/>
    </source>
</evidence>
<dbReference type="GO" id="GO:0005886">
    <property type="term" value="C:plasma membrane"/>
    <property type="evidence" value="ECO:0007669"/>
    <property type="project" value="UniProtKB-SubCell"/>
</dbReference>
<dbReference type="RefSeq" id="WP_203989059.1">
    <property type="nucleotide sequence ID" value="NZ_BOPG01000011.1"/>
</dbReference>
<comment type="caution">
    <text evidence="10">The sequence shown here is derived from an EMBL/GenBank/DDBJ whole genome shotgun (WGS) entry which is preliminary data.</text>
</comment>
<dbReference type="Gene3D" id="3.40.50.300">
    <property type="entry name" value="P-loop containing nucleotide triphosphate hydrolases"/>
    <property type="match status" value="1"/>
</dbReference>
<dbReference type="PANTHER" id="PTHR24221:SF646">
    <property type="entry name" value="HAEMOLYSIN SECRETION ATP-BINDING PROTEIN"/>
    <property type="match status" value="1"/>
</dbReference>
<dbReference type="SUPFAM" id="SSF90123">
    <property type="entry name" value="ABC transporter transmembrane region"/>
    <property type="match status" value="1"/>
</dbReference>
<keyword evidence="5 7" id="KW-1133">Transmembrane helix</keyword>
<evidence type="ECO:0000256" key="4">
    <source>
        <dbReference type="ARBA" id="ARBA00022840"/>
    </source>
</evidence>
<evidence type="ECO:0000256" key="5">
    <source>
        <dbReference type="ARBA" id="ARBA00022989"/>
    </source>
</evidence>
<feature type="domain" description="ABC transmembrane type-1" evidence="9">
    <location>
        <begin position="26"/>
        <end position="308"/>
    </location>
</feature>
<dbReference type="InterPro" id="IPR027417">
    <property type="entry name" value="P-loop_NTPase"/>
</dbReference>
<keyword evidence="11" id="KW-1185">Reference proteome</keyword>
<organism evidence="10 11">
    <name type="scientific">Virgisporangium aurantiacum</name>
    <dbReference type="NCBI Taxonomy" id="175570"/>
    <lineage>
        <taxon>Bacteria</taxon>
        <taxon>Bacillati</taxon>
        <taxon>Actinomycetota</taxon>
        <taxon>Actinomycetes</taxon>
        <taxon>Micromonosporales</taxon>
        <taxon>Micromonosporaceae</taxon>
        <taxon>Virgisporangium</taxon>
    </lineage>
</organism>
<dbReference type="SMART" id="SM00382">
    <property type="entry name" value="AAA"/>
    <property type="match status" value="1"/>
</dbReference>
<keyword evidence="3" id="KW-0547">Nucleotide-binding</keyword>
<reference evidence="10" key="1">
    <citation type="submission" date="2021-01" db="EMBL/GenBank/DDBJ databases">
        <title>Whole genome shotgun sequence of Virgisporangium aurantiacum NBRC 16421.</title>
        <authorList>
            <person name="Komaki H."/>
            <person name="Tamura T."/>
        </authorList>
    </citation>
    <scope>NUCLEOTIDE SEQUENCE</scope>
    <source>
        <strain evidence="10">NBRC 16421</strain>
    </source>
</reference>
<evidence type="ECO:0000256" key="6">
    <source>
        <dbReference type="ARBA" id="ARBA00023136"/>
    </source>
</evidence>
<keyword evidence="6 7" id="KW-0472">Membrane</keyword>
<evidence type="ECO:0000259" key="9">
    <source>
        <dbReference type="PROSITE" id="PS50929"/>
    </source>
</evidence>
<dbReference type="Pfam" id="PF00005">
    <property type="entry name" value="ABC_tran"/>
    <property type="match status" value="1"/>
</dbReference>
<gene>
    <name evidence="10" type="ORF">Vau01_017650</name>
</gene>
<evidence type="ECO:0000256" key="3">
    <source>
        <dbReference type="ARBA" id="ARBA00022741"/>
    </source>
</evidence>
<feature type="transmembrane region" description="Helical" evidence="7">
    <location>
        <begin position="131"/>
        <end position="157"/>
    </location>
</feature>
<dbReference type="PROSITE" id="PS50893">
    <property type="entry name" value="ABC_TRANSPORTER_2"/>
    <property type="match status" value="1"/>
</dbReference>